<evidence type="ECO:0000313" key="8">
    <source>
        <dbReference type="EMBL" id="OHB06049.1"/>
    </source>
</evidence>
<dbReference type="Gene3D" id="3.30.1490.110">
    <property type="match status" value="1"/>
</dbReference>
<organism evidence="8 9">
    <name type="scientific">Candidatus Zambryskibacteria bacterium RIFCSPLOWO2_01_FULL_45_43</name>
    <dbReference type="NCBI Taxonomy" id="1802762"/>
    <lineage>
        <taxon>Bacteria</taxon>
        <taxon>Candidatus Zambryskiibacteriota</taxon>
    </lineage>
</organism>
<evidence type="ECO:0000256" key="6">
    <source>
        <dbReference type="PIRNR" id="PIRNR003101"/>
    </source>
</evidence>
<keyword evidence="3 5" id="KW-0472">Membrane</keyword>
<dbReference type="Pfam" id="PF02491">
    <property type="entry name" value="SHS2_FTSA"/>
    <property type="match status" value="1"/>
</dbReference>
<dbReference type="HAMAP" id="MF_02033">
    <property type="entry name" value="FtsA"/>
    <property type="match status" value="1"/>
</dbReference>
<evidence type="ECO:0000256" key="2">
    <source>
        <dbReference type="ARBA" id="ARBA00022618"/>
    </source>
</evidence>
<dbReference type="GO" id="GO:0009898">
    <property type="term" value="C:cytoplasmic side of plasma membrane"/>
    <property type="evidence" value="ECO:0007669"/>
    <property type="project" value="UniProtKB-UniRule"/>
</dbReference>
<dbReference type="PANTHER" id="PTHR32432">
    <property type="entry name" value="CELL DIVISION PROTEIN FTSA-RELATED"/>
    <property type="match status" value="1"/>
</dbReference>
<comment type="subunit">
    <text evidence="5">Self-interacts. Interacts with FtsZ.</text>
</comment>
<proteinExistence type="inferred from homology"/>
<dbReference type="Pfam" id="PF14450">
    <property type="entry name" value="FtsA"/>
    <property type="match status" value="1"/>
</dbReference>
<name>A0A1G2U9J9_9BACT</name>
<dbReference type="GO" id="GO:0043093">
    <property type="term" value="P:FtsZ-dependent cytokinesis"/>
    <property type="evidence" value="ECO:0007669"/>
    <property type="project" value="UniProtKB-UniRule"/>
</dbReference>
<comment type="similarity">
    <text evidence="5 6">Belongs to the FtsA/MreB family.</text>
</comment>
<dbReference type="NCBIfam" id="TIGR01174">
    <property type="entry name" value="ftsA"/>
    <property type="match status" value="1"/>
</dbReference>
<dbReference type="SMART" id="SM00842">
    <property type="entry name" value="FtsA"/>
    <property type="match status" value="1"/>
</dbReference>
<dbReference type="CDD" id="cd24048">
    <property type="entry name" value="ASKHA_NBD_FtsA"/>
    <property type="match status" value="1"/>
</dbReference>
<sequence>MAQNYITGLDIGTHSLKAAIAEVDSDGRTSLVRLIKTPSSGMRKGNIDDLAEMTRSLNIMFSEIKKVSRNAAKGIFLNVGGADTRIQSSRGIVAVSRADYEIHDDDIDRAVQASQAINLPPNRMVLHAITREFIVDGVGDIRDPLGMVGNRLEVNSLVIDAFAPAVKNLTKSVEMAGATVGGLIFSPLASSRAVLTKNQKELGVALVDIGFGTTSLCVYEENKLVHASVFPLGSGHITNDLAIGLKTSVEAAEAVKLTFGSAYLKGVSSREHVDLKKIDPSARMNVSRRFIADIIEVRLAEIFEFVNNELKLIGKAGKLPVGAVIVGGGSKLPGIVDLAKEELSLPAQIGIPDTFSIEMPNGELSLQVEDPEFAAAIGLLLWGRERTFGNSDSGEGIGGWLKKLFKDLLP</sequence>
<evidence type="ECO:0000256" key="5">
    <source>
        <dbReference type="HAMAP-Rule" id="MF_02033"/>
    </source>
</evidence>
<evidence type="ECO:0000256" key="3">
    <source>
        <dbReference type="ARBA" id="ARBA00023136"/>
    </source>
</evidence>
<reference evidence="8 9" key="1">
    <citation type="journal article" date="2016" name="Nat. Commun.">
        <title>Thousands of microbial genomes shed light on interconnected biogeochemical processes in an aquifer system.</title>
        <authorList>
            <person name="Anantharaman K."/>
            <person name="Brown C.T."/>
            <person name="Hug L.A."/>
            <person name="Sharon I."/>
            <person name="Castelle C.J."/>
            <person name="Probst A.J."/>
            <person name="Thomas B.C."/>
            <person name="Singh A."/>
            <person name="Wilkins M.J."/>
            <person name="Karaoz U."/>
            <person name="Brodie E.L."/>
            <person name="Williams K.H."/>
            <person name="Hubbard S.S."/>
            <person name="Banfield J.F."/>
        </authorList>
    </citation>
    <scope>NUCLEOTIDE SEQUENCE [LARGE SCALE GENOMIC DNA]</scope>
</reference>
<dbReference type="Proteomes" id="UP000177722">
    <property type="component" value="Unassembled WGS sequence"/>
</dbReference>
<dbReference type="Gene3D" id="3.30.420.40">
    <property type="match status" value="2"/>
</dbReference>
<accession>A0A1G2U9J9</accession>
<evidence type="ECO:0000313" key="9">
    <source>
        <dbReference type="Proteomes" id="UP000177722"/>
    </source>
</evidence>
<dbReference type="AlphaFoldDB" id="A0A1G2U9J9"/>
<dbReference type="PANTHER" id="PTHR32432:SF4">
    <property type="entry name" value="CELL DIVISION PROTEIN FTSA"/>
    <property type="match status" value="1"/>
</dbReference>
<keyword evidence="4 5" id="KW-0131">Cell cycle</keyword>
<evidence type="ECO:0000256" key="4">
    <source>
        <dbReference type="ARBA" id="ARBA00023306"/>
    </source>
</evidence>
<dbReference type="GO" id="GO:0032153">
    <property type="term" value="C:cell division site"/>
    <property type="evidence" value="ECO:0007669"/>
    <property type="project" value="UniProtKB-UniRule"/>
</dbReference>
<dbReference type="InterPro" id="IPR043129">
    <property type="entry name" value="ATPase_NBD"/>
</dbReference>
<dbReference type="InterPro" id="IPR020823">
    <property type="entry name" value="Cell_div_FtsA"/>
</dbReference>
<evidence type="ECO:0000259" key="7">
    <source>
        <dbReference type="SMART" id="SM00842"/>
    </source>
</evidence>
<dbReference type="InterPro" id="IPR003494">
    <property type="entry name" value="SHS2_FtsA"/>
</dbReference>
<keyword evidence="1 5" id="KW-1003">Cell membrane</keyword>
<gene>
    <name evidence="5" type="primary">ftsA</name>
    <name evidence="8" type="ORF">A3B16_01975</name>
</gene>
<feature type="domain" description="SHS2" evidence="7">
    <location>
        <begin position="6"/>
        <end position="194"/>
    </location>
</feature>
<dbReference type="PIRSF" id="PIRSF003101">
    <property type="entry name" value="FtsA"/>
    <property type="match status" value="1"/>
</dbReference>
<comment type="caution">
    <text evidence="8">The sequence shown here is derived from an EMBL/GenBank/DDBJ whole genome shotgun (WGS) entry which is preliminary data.</text>
</comment>
<comment type="function">
    <text evidence="5 6">Cell division protein that is involved in the assembly of the Z ring. May serve as a membrane anchor for the Z ring.</text>
</comment>
<dbReference type="InterPro" id="IPR050696">
    <property type="entry name" value="FtsA/MreB"/>
</dbReference>
<keyword evidence="2 5" id="KW-0132">Cell division</keyword>
<protein>
    <recommendedName>
        <fullName evidence="5 6">Cell division protein FtsA</fullName>
    </recommendedName>
</protein>
<evidence type="ECO:0000256" key="1">
    <source>
        <dbReference type="ARBA" id="ARBA00022475"/>
    </source>
</evidence>
<comment type="subcellular location">
    <subcellularLocation>
        <location evidence="5">Cell membrane</location>
        <topology evidence="5">Peripheral membrane protein</topology>
        <orientation evidence="5">Cytoplasmic side</orientation>
    </subcellularLocation>
    <text evidence="5">Localizes to the Z ring in an FtsZ-dependent manner. Targeted to the membrane through a conserved C-terminal amphipathic helix.</text>
</comment>
<dbReference type="SUPFAM" id="SSF53067">
    <property type="entry name" value="Actin-like ATPase domain"/>
    <property type="match status" value="2"/>
</dbReference>
<dbReference type="EMBL" id="MHWF01000008">
    <property type="protein sequence ID" value="OHB06049.1"/>
    <property type="molecule type" value="Genomic_DNA"/>
</dbReference>